<organism evidence="1 2">
    <name type="scientific">Fusarium decemcellulare</name>
    <dbReference type="NCBI Taxonomy" id="57161"/>
    <lineage>
        <taxon>Eukaryota</taxon>
        <taxon>Fungi</taxon>
        <taxon>Dikarya</taxon>
        <taxon>Ascomycota</taxon>
        <taxon>Pezizomycotina</taxon>
        <taxon>Sordariomycetes</taxon>
        <taxon>Hypocreomycetidae</taxon>
        <taxon>Hypocreales</taxon>
        <taxon>Nectriaceae</taxon>
        <taxon>Fusarium</taxon>
        <taxon>Fusarium decemcellulare species complex</taxon>
    </lineage>
</organism>
<accession>A0ACC1R8F7</accession>
<comment type="caution">
    <text evidence="1">The sequence shown here is derived from an EMBL/GenBank/DDBJ whole genome shotgun (WGS) entry which is preliminary data.</text>
</comment>
<dbReference type="Proteomes" id="UP001148629">
    <property type="component" value="Unassembled WGS sequence"/>
</dbReference>
<evidence type="ECO:0000313" key="1">
    <source>
        <dbReference type="EMBL" id="KAJ3500772.1"/>
    </source>
</evidence>
<evidence type="ECO:0000313" key="2">
    <source>
        <dbReference type="Proteomes" id="UP001148629"/>
    </source>
</evidence>
<keyword evidence="2" id="KW-1185">Reference proteome</keyword>
<name>A0ACC1R8F7_9HYPO</name>
<reference evidence="1" key="1">
    <citation type="submission" date="2022-08" db="EMBL/GenBank/DDBJ databases">
        <title>Genome Sequence of Fusarium decemcellulare.</title>
        <authorList>
            <person name="Buettner E."/>
        </authorList>
    </citation>
    <scope>NUCLEOTIDE SEQUENCE</scope>
    <source>
        <strain evidence="1">Babe19</strain>
    </source>
</reference>
<proteinExistence type="predicted"/>
<gene>
    <name evidence="1" type="ORF">NM208_g17073</name>
</gene>
<protein>
    <submittedName>
        <fullName evidence="1">Uncharacterized protein</fullName>
    </submittedName>
</protein>
<dbReference type="EMBL" id="JANRMS010005808">
    <property type="protein sequence ID" value="KAJ3500772.1"/>
    <property type="molecule type" value="Genomic_DNA"/>
</dbReference>
<sequence>MYFQKLLLAVASALYFTLSVSSKIIDPKGNITLVEGEPYFTFDYETPEPHEKNWIGLYEDAGVGLIINWAEKYSKNSAAWVYAPESKGRVKLPVGNLRPGRYTAFFHAKDGYDWLSWPFDVYFIEEPKTGLEFVVDEITLPPARGGDWYGAKIGGLIRGDSKGVTFHQGTNLPGWLDITKEGGLGGQPGRRARDLTFTVYAKRGESMASLKVHLPVRGRTQVKVPELRIMSMNLWFGGTRFSEYHEKQLRFIIKSKADIIARRVTAS</sequence>